<protein>
    <submittedName>
        <fullName evidence="1">Uncharacterized protein</fullName>
    </submittedName>
</protein>
<sequence length="62" mass="7002">MCYSAQILADYRRYVRMFGAHMSIRTRDIIMATRPGSTILCMSEPDALRIRQVCSGFSISPG</sequence>
<reference evidence="2" key="1">
    <citation type="submission" date="2016-10" db="EMBL/GenBank/DDBJ databases">
        <authorList>
            <person name="Varghese N."/>
            <person name="Submissions S."/>
        </authorList>
    </citation>
    <scope>NUCLEOTIDE SEQUENCE [LARGE SCALE GENOMIC DNA]</scope>
    <source>
        <strain evidence="2">DUS833</strain>
    </source>
</reference>
<accession>A0A1H1GM21</accession>
<evidence type="ECO:0000313" key="2">
    <source>
        <dbReference type="Proteomes" id="UP000199365"/>
    </source>
</evidence>
<dbReference type="STRING" id="157910.SAMN05445850_2973"/>
<dbReference type="AlphaFoldDB" id="A0A1H1GM21"/>
<name>A0A1H1GM21_9BURK</name>
<dbReference type="Proteomes" id="UP000199365">
    <property type="component" value="Unassembled WGS sequence"/>
</dbReference>
<dbReference type="RefSeq" id="WP_090804200.1">
    <property type="nucleotide sequence ID" value="NZ_FNKX01000001.1"/>
</dbReference>
<keyword evidence="2" id="KW-1185">Reference proteome</keyword>
<proteinExistence type="predicted"/>
<organism evidence="1 2">
    <name type="scientific">Paraburkholderia tuberum</name>
    <dbReference type="NCBI Taxonomy" id="157910"/>
    <lineage>
        <taxon>Bacteria</taxon>
        <taxon>Pseudomonadati</taxon>
        <taxon>Pseudomonadota</taxon>
        <taxon>Betaproteobacteria</taxon>
        <taxon>Burkholderiales</taxon>
        <taxon>Burkholderiaceae</taxon>
        <taxon>Paraburkholderia</taxon>
    </lineage>
</organism>
<gene>
    <name evidence="1" type="ORF">SAMN05445850_2973</name>
</gene>
<dbReference type="EMBL" id="FNKX01000001">
    <property type="protein sequence ID" value="SDR14274.1"/>
    <property type="molecule type" value="Genomic_DNA"/>
</dbReference>
<evidence type="ECO:0000313" key="1">
    <source>
        <dbReference type="EMBL" id="SDR14274.1"/>
    </source>
</evidence>